<gene>
    <name evidence="4" type="ORF">KLDO_g1033</name>
</gene>
<dbReference type="PROSITE" id="PS50245">
    <property type="entry name" value="CAP_GLY_2"/>
    <property type="match status" value="1"/>
</dbReference>
<comment type="caution">
    <text evidence="4">The sequence shown here is derived from an EMBL/GenBank/DDBJ whole genome shotgun (WGS) entry which is preliminary data.</text>
</comment>
<dbReference type="GO" id="GO:0000743">
    <property type="term" value="P:nuclear migration involved in conjugation with cellular fusion"/>
    <property type="evidence" value="ECO:0007669"/>
    <property type="project" value="TreeGrafter"/>
</dbReference>
<dbReference type="GO" id="GO:0005875">
    <property type="term" value="C:microtubule associated complex"/>
    <property type="evidence" value="ECO:0007669"/>
    <property type="project" value="TreeGrafter"/>
</dbReference>
<proteinExistence type="predicted"/>
<dbReference type="PANTHER" id="PTHR18916">
    <property type="entry name" value="DYNACTIN 1-RELATED MICROTUBULE-BINDING"/>
    <property type="match status" value="1"/>
</dbReference>
<evidence type="ECO:0000313" key="4">
    <source>
        <dbReference type="EMBL" id="CDO92721.1"/>
    </source>
</evidence>
<dbReference type="InterPro" id="IPR000938">
    <property type="entry name" value="CAP-Gly_domain"/>
</dbReference>
<evidence type="ECO:0000313" key="5">
    <source>
        <dbReference type="Proteomes" id="UP000031516"/>
    </source>
</evidence>
<name>A0A0A8L124_9SACH</name>
<dbReference type="Gene3D" id="2.30.30.190">
    <property type="entry name" value="CAP Gly-rich-like domain"/>
    <property type="match status" value="1"/>
</dbReference>
<dbReference type="GO" id="GO:0000132">
    <property type="term" value="P:establishment of mitotic spindle orientation"/>
    <property type="evidence" value="ECO:0007669"/>
    <property type="project" value="TreeGrafter"/>
</dbReference>
<keyword evidence="5" id="KW-1185">Reference proteome</keyword>
<reference evidence="4 5" key="1">
    <citation type="submission" date="2014-03" db="EMBL/GenBank/DDBJ databases">
        <title>The genome of Kluyveromyces dobzhanskii.</title>
        <authorList>
            <person name="Nystedt B."/>
            <person name="Astrom S."/>
        </authorList>
    </citation>
    <scope>NUCLEOTIDE SEQUENCE [LARGE SCALE GENOMIC DNA]</scope>
    <source>
        <strain evidence="4 5">CBS 2104</strain>
    </source>
</reference>
<feature type="coiled-coil region" evidence="1">
    <location>
        <begin position="139"/>
        <end position="233"/>
    </location>
</feature>
<dbReference type="SUPFAM" id="SSF74924">
    <property type="entry name" value="Cap-Gly domain"/>
    <property type="match status" value="1"/>
</dbReference>
<feature type="compositionally biased region" description="Polar residues" evidence="2">
    <location>
        <begin position="83"/>
        <end position="94"/>
    </location>
</feature>
<feature type="region of interest" description="Disordered" evidence="2">
    <location>
        <begin position="83"/>
        <end position="135"/>
    </location>
</feature>
<dbReference type="InterPro" id="IPR036859">
    <property type="entry name" value="CAP-Gly_dom_sf"/>
</dbReference>
<feature type="compositionally biased region" description="Polar residues" evidence="2">
    <location>
        <begin position="102"/>
        <end position="127"/>
    </location>
</feature>
<dbReference type="EMBL" id="CCBQ010000018">
    <property type="protein sequence ID" value="CDO92721.1"/>
    <property type="molecule type" value="Genomic_DNA"/>
</dbReference>
<dbReference type="Proteomes" id="UP000031516">
    <property type="component" value="Unassembled WGS sequence"/>
</dbReference>
<dbReference type="SMART" id="SM01052">
    <property type="entry name" value="CAP_GLY"/>
    <property type="match status" value="1"/>
</dbReference>
<dbReference type="PANTHER" id="PTHR18916:SF94">
    <property type="entry name" value="NUCLEAR FUSION PROTEIN BIK1"/>
    <property type="match status" value="1"/>
</dbReference>
<dbReference type="GO" id="GO:0051286">
    <property type="term" value="C:cell tip"/>
    <property type="evidence" value="ECO:0007669"/>
    <property type="project" value="TreeGrafter"/>
</dbReference>
<feature type="domain" description="CAP-Gly" evidence="3">
    <location>
        <begin position="25"/>
        <end position="68"/>
    </location>
</feature>
<sequence length="411" mass="47103">MDYQDCIGLVVEVPNVGRGQIRYVGSVETKRGVFVGIDLFAGNGKNDGTFGGRRYFETSFPRSGLFIQWEKVVNLIPRRSNPDISMTMQSSSPTPVRKNTRSENLQGSIPKTIPESRSQSRVSNGTPTMDHLGQGSSNIARLETELLQYKRLVEDQRIVFEEIQAAIDEYESKLDAVEREKGRVQNQLDHERASYQRQKQFYENEHDQLLTVIDELQTEINRNAAILAEIMQKEKRFDLENDSNMLSENQTSQENPGDDGMSTNDLQEQILELQQIKAQSELQKVKYENENKQLQFQNESLSKETQKLSNELADYQRKQHDIEARESVTRKELEDARNRIQILEAEAKESSKRHVENVDLDDRMDSLPLYDPTSALKSPLNNAAAGRSLWCALCEKDGHESVDCPYDDKFF</sequence>
<accession>A0A0A8L124</accession>
<evidence type="ECO:0000256" key="1">
    <source>
        <dbReference type="SAM" id="Coils"/>
    </source>
</evidence>
<dbReference type="AlphaFoldDB" id="A0A0A8L124"/>
<evidence type="ECO:0000256" key="2">
    <source>
        <dbReference type="SAM" id="MobiDB-lite"/>
    </source>
</evidence>
<dbReference type="OrthoDB" id="2130750at2759"/>
<protein>
    <submittedName>
        <fullName evidence="4">WGS project CCBQ000000000 data, contig MAT</fullName>
    </submittedName>
</protein>
<organism evidence="4 5">
    <name type="scientific">Kluyveromyces dobzhanskii CBS 2104</name>
    <dbReference type="NCBI Taxonomy" id="1427455"/>
    <lineage>
        <taxon>Eukaryota</taxon>
        <taxon>Fungi</taxon>
        <taxon>Dikarya</taxon>
        <taxon>Ascomycota</taxon>
        <taxon>Saccharomycotina</taxon>
        <taxon>Saccharomycetes</taxon>
        <taxon>Saccharomycetales</taxon>
        <taxon>Saccharomycetaceae</taxon>
        <taxon>Kluyveromyces</taxon>
    </lineage>
</organism>
<dbReference type="GO" id="GO:0005816">
    <property type="term" value="C:spindle pole body"/>
    <property type="evidence" value="ECO:0007669"/>
    <property type="project" value="TreeGrafter"/>
</dbReference>
<keyword evidence="1" id="KW-0175">Coiled coil</keyword>
<dbReference type="PROSITE" id="PS00845">
    <property type="entry name" value="CAP_GLY_1"/>
    <property type="match status" value="1"/>
</dbReference>
<evidence type="ECO:0000259" key="3">
    <source>
        <dbReference type="PROSITE" id="PS50245"/>
    </source>
</evidence>
<feature type="coiled-coil region" evidence="1">
    <location>
        <begin position="263"/>
        <end position="353"/>
    </location>
</feature>
<dbReference type="Pfam" id="PF01302">
    <property type="entry name" value="CAP_GLY"/>
    <property type="match status" value="1"/>
</dbReference>
<dbReference type="GO" id="GO:0005819">
    <property type="term" value="C:spindle"/>
    <property type="evidence" value="ECO:0007669"/>
    <property type="project" value="TreeGrafter"/>
</dbReference>